<feature type="domain" description="Cyclic nucleotide-binding" evidence="1">
    <location>
        <begin position="225"/>
        <end position="326"/>
    </location>
</feature>
<dbReference type="InterPro" id="IPR000595">
    <property type="entry name" value="cNMP-bd_dom"/>
</dbReference>
<dbReference type="OrthoDB" id="421226at2759"/>
<name>A0A0M0JUA3_9EUKA</name>
<dbReference type="Pfam" id="PF00027">
    <property type="entry name" value="cNMP_binding"/>
    <property type="match status" value="1"/>
</dbReference>
<sequence length="356" mass="39104">MTVAQDIGTRALAYMSSGQHEFEWKLTKHKLNSVSVKIEPVLREFASSEEIRPKARPTQPLHMTADELKRLRKLVAHQAPSTRTYDEVQSILYLIRGADLLVRLNDDEAMAVAAALRLHDYRTGAVIATERNAGDAFVLVVSGGLRVLVKDITVPGERGTFCDLSPGECVAEEHLRDNAGLYPSLVAADHSTILRVCKADFLSSHASWDLELQNRRLAMLRAVPCLVGFDPRLLRPLAERAIQERVLAECVLLKQGEPVQRVLIIASGECRVLKRTKQGLMLQTETLGPGAICGDVGALLEGGKHAASIVSSSNVTLLALQRSDLQYERADPEVVEVMPRPARACRRATELPAART</sequence>
<dbReference type="AlphaFoldDB" id="A0A0M0JUA3"/>
<organism evidence="2 3">
    <name type="scientific">Chrysochromulina tobinii</name>
    <dbReference type="NCBI Taxonomy" id="1460289"/>
    <lineage>
        <taxon>Eukaryota</taxon>
        <taxon>Haptista</taxon>
        <taxon>Haptophyta</taxon>
        <taxon>Prymnesiophyceae</taxon>
        <taxon>Prymnesiales</taxon>
        <taxon>Chrysochromulinaceae</taxon>
        <taxon>Chrysochromulina</taxon>
    </lineage>
</organism>
<proteinExistence type="predicted"/>
<evidence type="ECO:0000313" key="2">
    <source>
        <dbReference type="EMBL" id="KOO30134.1"/>
    </source>
</evidence>
<dbReference type="PROSITE" id="PS50042">
    <property type="entry name" value="CNMP_BINDING_3"/>
    <property type="match status" value="2"/>
</dbReference>
<dbReference type="Proteomes" id="UP000037460">
    <property type="component" value="Unassembled WGS sequence"/>
</dbReference>
<dbReference type="PANTHER" id="PTHR23011:SF28">
    <property type="entry name" value="CYCLIC NUCLEOTIDE-BINDING DOMAIN CONTAINING PROTEIN"/>
    <property type="match status" value="1"/>
</dbReference>
<evidence type="ECO:0000259" key="1">
    <source>
        <dbReference type="PROSITE" id="PS50042"/>
    </source>
</evidence>
<keyword evidence="3" id="KW-1185">Reference proteome</keyword>
<dbReference type="CDD" id="cd00038">
    <property type="entry name" value="CAP_ED"/>
    <property type="match status" value="1"/>
</dbReference>
<comment type="caution">
    <text evidence="2">The sequence shown here is derived from an EMBL/GenBank/DDBJ whole genome shotgun (WGS) entry which is preliminary data.</text>
</comment>
<dbReference type="PANTHER" id="PTHR23011">
    <property type="entry name" value="CYCLIC NUCLEOTIDE-BINDING DOMAIN CONTAINING PROTEIN"/>
    <property type="match status" value="1"/>
</dbReference>
<reference evidence="3" key="1">
    <citation type="journal article" date="2015" name="PLoS Genet.">
        <title>Genome Sequence and Transcriptome Analyses of Chrysochromulina tobin: Metabolic Tools for Enhanced Algal Fitness in the Prominent Order Prymnesiales (Haptophyceae).</title>
        <authorList>
            <person name="Hovde B.T."/>
            <person name="Deodato C.R."/>
            <person name="Hunsperger H.M."/>
            <person name="Ryken S.A."/>
            <person name="Yost W."/>
            <person name="Jha R.K."/>
            <person name="Patterson J."/>
            <person name="Monnat R.J. Jr."/>
            <person name="Barlow S.B."/>
            <person name="Starkenburg S.R."/>
            <person name="Cattolico R.A."/>
        </authorList>
    </citation>
    <scope>NUCLEOTIDE SEQUENCE</scope>
    <source>
        <strain evidence="3">CCMP291</strain>
    </source>
</reference>
<dbReference type="InterPro" id="IPR014710">
    <property type="entry name" value="RmlC-like_jellyroll"/>
</dbReference>
<dbReference type="Gene3D" id="2.60.120.10">
    <property type="entry name" value="Jelly Rolls"/>
    <property type="match status" value="2"/>
</dbReference>
<dbReference type="SMART" id="SM00100">
    <property type="entry name" value="cNMP"/>
    <property type="match status" value="2"/>
</dbReference>
<dbReference type="EMBL" id="JWZX01002284">
    <property type="protein sequence ID" value="KOO30134.1"/>
    <property type="molecule type" value="Genomic_DNA"/>
</dbReference>
<dbReference type="SUPFAM" id="SSF51206">
    <property type="entry name" value="cAMP-binding domain-like"/>
    <property type="match status" value="2"/>
</dbReference>
<protein>
    <submittedName>
        <fullName evidence="2">Crp fnr family transcriptional regulator</fullName>
    </submittedName>
</protein>
<feature type="domain" description="Cyclic nucleotide-binding" evidence="1">
    <location>
        <begin position="100"/>
        <end position="201"/>
    </location>
</feature>
<evidence type="ECO:0000313" key="3">
    <source>
        <dbReference type="Proteomes" id="UP000037460"/>
    </source>
</evidence>
<gene>
    <name evidence="2" type="ORF">Ctob_012089</name>
</gene>
<accession>A0A0M0JUA3</accession>
<dbReference type="InterPro" id="IPR018490">
    <property type="entry name" value="cNMP-bd_dom_sf"/>
</dbReference>